<evidence type="ECO:0000256" key="6">
    <source>
        <dbReference type="ARBA" id="ARBA00023136"/>
    </source>
</evidence>
<sequence length="310" mass="33754">MDTRTLARKLLRGFLTVWVVVTFTFVALNLSGDPIEALVGDQASPEVVQQYRQKFGLDRPLWEQYVSYLGNLVQGDFGLSLSDQKPASELIGAALPYTLRLGFTAFGLGLAAGLALGIVAALHRNRPVDRFVMSFAVLGFSLPNFFLGILLILLFALRWRLLPSAGADTPWHLVLPAITLGTHFAGVFARFTRSAMLEVLNRQYMVAARAKGVPAARRTLWHALPNAAIPIITIVGLKLGDLVAGSIIVETVFGWPGVGRLLIGAVTSRDFAVVQAILILTAVTMVLANLAVDFVYTLVDPRMRSARKEE</sequence>
<dbReference type="InterPro" id="IPR045621">
    <property type="entry name" value="BPD_transp_1_N"/>
</dbReference>
<evidence type="ECO:0000256" key="7">
    <source>
        <dbReference type="RuleBase" id="RU363032"/>
    </source>
</evidence>
<dbReference type="Pfam" id="PF00528">
    <property type="entry name" value="BPD_transp_1"/>
    <property type="match status" value="1"/>
</dbReference>
<dbReference type="AlphaFoldDB" id="A0A4Q1HJ00"/>
<feature type="domain" description="ABC transmembrane type-1" evidence="8">
    <location>
        <begin position="95"/>
        <end position="296"/>
    </location>
</feature>
<protein>
    <submittedName>
        <fullName evidence="9">ABC transporter permease</fullName>
    </submittedName>
</protein>
<evidence type="ECO:0000256" key="1">
    <source>
        <dbReference type="ARBA" id="ARBA00004651"/>
    </source>
</evidence>
<reference evidence="9 10" key="1">
    <citation type="journal article" date="2017" name="Int. J. Syst. Evol. Microbiol.">
        <title>Achromobacter aloeverae sp. nov., isolated from the root of Aloe vera (L.) Burm.f.</title>
        <authorList>
            <person name="Kuncharoen N."/>
            <person name="Muramatsu Y."/>
            <person name="Shibata C."/>
            <person name="Kamakura Y."/>
            <person name="Nakagawa Y."/>
            <person name="Tanasupawat S."/>
        </authorList>
    </citation>
    <scope>NUCLEOTIDE SEQUENCE [LARGE SCALE GENOMIC DNA]</scope>
    <source>
        <strain evidence="9 10">AVA-1</strain>
    </source>
</reference>
<dbReference type="Proteomes" id="UP000290849">
    <property type="component" value="Unassembled WGS sequence"/>
</dbReference>
<gene>
    <name evidence="9" type="ORF">C7R54_15970</name>
</gene>
<evidence type="ECO:0000256" key="3">
    <source>
        <dbReference type="ARBA" id="ARBA00022475"/>
    </source>
</evidence>
<feature type="transmembrane region" description="Helical" evidence="7">
    <location>
        <begin position="135"/>
        <end position="159"/>
    </location>
</feature>
<feature type="transmembrane region" description="Helical" evidence="7">
    <location>
        <begin position="12"/>
        <end position="30"/>
    </location>
</feature>
<feature type="transmembrane region" description="Helical" evidence="7">
    <location>
        <begin position="273"/>
        <end position="299"/>
    </location>
</feature>
<evidence type="ECO:0000256" key="4">
    <source>
        <dbReference type="ARBA" id="ARBA00022692"/>
    </source>
</evidence>
<feature type="transmembrane region" description="Helical" evidence="7">
    <location>
        <begin position="171"/>
        <end position="192"/>
    </location>
</feature>
<dbReference type="CDD" id="cd06261">
    <property type="entry name" value="TM_PBP2"/>
    <property type="match status" value="1"/>
</dbReference>
<dbReference type="InterPro" id="IPR035906">
    <property type="entry name" value="MetI-like_sf"/>
</dbReference>
<keyword evidence="3" id="KW-1003">Cell membrane</keyword>
<comment type="subcellular location">
    <subcellularLocation>
        <location evidence="1 7">Cell membrane</location>
        <topology evidence="1 7">Multi-pass membrane protein</topology>
    </subcellularLocation>
</comment>
<dbReference type="Gene3D" id="1.10.3720.10">
    <property type="entry name" value="MetI-like"/>
    <property type="match status" value="1"/>
</dbReference>
<evidence type="ECO:0000313" key="9">
    <source>
        <dbReference type="EMBL" id="RXN88067.1"/>
    </source>
</evidence>
<keyword evidence="10" id="KW-1185">Reference proteome</keyword>
<dbReference type="PROSITE" id="PS50928">
    <property type="entry name" value="ABC_TM1"/>
    <property type="match status" value="1"/>
</dbReference>
<proteinExistence type="inferred from homology"/>
<feature type="transmembrane region" description="Helical" evidence="7">
    <location>
        <begin position="103"/>
        <end position="123"/>
    </location>
</feature>
<dbReference type="PANTHER" id="PTHR43163:SF6">
    <property type="entry name" value="DIPEPTIDE TRANSPORT SYSTEM PERMEASE PROTEIN DPPB-RELATED"/>
    <property type="match status" value="1"/>
</dbReference>
<dbReference type="EMBL" id="PYAL01000004">
    <property type="protein sequence ID" value="RXN88067.1"/>
    <property type="molecule type" value="Genomic_DNA"/>
</dbReference>
<dbReference type="RefSeq" id="WP_129151433.1">
    <property type="nucleotide sequence ID" value="NZ_JBHSDO010000011.1"/>
</dbReference>
<dbReference type="GO" id="GO:0005886">
    <property type="term" value="C:plasma membrane"/>
    <property type="evidence" value="ECO:0007669"/>
    <property type="project" value="UniProtKB-SubCell"/>
</dbReference>
<feature type="transmembrane region" description="Helical" evidence="7">
    <location>
        <begin position="227"/>
        <end position="253"/>
    </location>
</feature>
<keyword evidence="6 7" id="KW-0472">Membrane</keyword>
<dbReference type="Pfam" id="PF19300">
    <property type="entry name" value="BPD_transp_1_N"/>
    <property type="match status" value="1"/>
</dbReference>
<dbReference type="GO" id="GO:0071916">
    <property type="term" value="F:dipeptide transmembrane transporter activity"/>
    <property type="evidence" value="ECO:0007669"/>
    <property type="project" value="TreeGrafter"/>
</dbReference>
<dbReference type="SUPFAM" id="SSF161098">
    <property type="entry name" value="MetI-like"/>
    <property type="match status" value="1"/>
</dbReference>
<evidence type="ECO:0000256" key="5">
    <source>
        <dbReference type="ARBA" id="ARBA00022989"/>
    </source>
</evidence>
<comment type="caution">
    <text evidence="9">The sequence shown here is derived from an EMBL/GenBank/DDBJ whole genome shotgun (WGS) entry which is preliminary data.</text>
</comment>
<keyword evidence="5 7" id="KW-1133">Transmembrane helix</keyword>
<evidence type="ECO:0000256" key="2">
    <source>
        <dbReference type="ARBA" id="ARBA00022448"/>
    </source>
</evidence>
<accession>A0A4Q1HJ00</accession>
<evidence type="ECO:0000259" key="8">
    <source>
        <dbReference type="PROSITE" id="PS50928"/>
    </source>
</evidence>
<dbReference type="OrthoDB" id="9803623at2"/>
<comment type="similarity">
    <text evidence="7">Belongs to the binding-protein-dependent transport system permease family.</text>
</comment>
<evidence type="ECO:0000313" key="10">
    <source>
        <dbReference type="Proteomes" id="UP000290849"/>
    </source>
</evidence>
<dbReference type="InterPro" id="IPR000515">
    <property type="entry name" value="MetI-like"/>
</dbReference>
<dbReference type="PANTHER" id="PTHR43163">
    <property type="entry name" value="DIPEPTIDE TRANSPORT SYSTEM PERMEASE PROTEIN DPPB-RELATED"/>
    <property type="match status" value="1"/>
</dbReference>
<organism evidence="9 10">
    <name type="scientific">Achromobacter aloeverae</name>
    <dbReference type="NCBI Taxonomy" id="1750518"/>
    <lineage>
        <taxon>Bacteria</taxon>
        <taxon>Pseudomonadati</taxon>
        <taxon>Pseudomonadota</taxon>
        <taxon>Betaproteobacteria</taxon>
        <taxon>Burkholderiales</taxon>
        <taxon>Alcaligenaceae</taxon>
        <taxon>Achromobacter</taxon>
    </lineage>
</organism>
<name>A0A4Q1HJ00_9BURK</name>
<keyword evidence="4 7" id="KW-0812">Transmembrane</keyword>
<keyword evidence="2 7" id="KW-0813">Transport</keyword>